<dbReference type="AlphaFoldDB" id="A8N5T4"/>
<feature type="region of interest" description="Disordered" evidence="2">
    <location>
        <begin position="139"/>
        <end position="211"/>
    </location>
</feature>
<dbReference type="STRING" id="240176.A8N5T4"/>
<feature type="region of interest" description="Disordered" evidence="2">
    <location>
        <begin position="25"/>
        <end position="47"/>
    </location>
</feature>
<evidence type="ECO:0000256" key="1">
    <source>
        <dbReference type="ARBA" id="ARBA00006888"/>
    </source>
</evidence>
<dbReference type="PANTHER" id="PTHR31841:SF1">
    <property type="entry name" value="PROTEIN FAM72A-RELATED"/>
    <property type="match status" value="1"/>
</dbReference>
<dbReference type="HOGENOM" id="CLU_041299_0_0_1"/>
<dbReference type="InterPro" id="IPR026768">
    <property type="entry name" value="YPEH2ZP"/>
</dbReference>
<protein>
    <submittedName>
        <fullName evidence="3">Uncharacterized protein</fullName>
    </submittedName>
</protein>
<dbReference type="Proteomes" id="UP000001861">
    <property type="component" value="Unassembled WGS sequence"/>
</dbReference>
<feature type="region of interest" description="Disordered" evidence="2">
    <location>
        <begin position="241"/>
        <end position="264"/>
    </location>
</feature>
<dbReference type="RefSeq" id="XP_001830229.2">
    <property type="nucleotide sequence ID" value="XM_001830177.2"/>
</dbReference>
<organism evidence="3 4">
    <name type="scientific">Coprinopsis cinerea (strain Okayama-7 / 130 / ATCC MYA-4618 / FGSC 9003)</name>
    <name type="common">Inky cap fungus</name>
    <name type="synonym">Hormographiella aspergillata</name>
    <dbReference type="NCBI Taxonomy" id="240176"/>
    <lineage>
        <taxon>Eukaryota</taxon>
        <taxon>Fungi</taxon>
        <taxon>Dikarya</taxon>
        <taxon>Basidiomycota</taxon>
        <taxon>Agaricomycotina</taxon>
        <taxon>Agaricomycetes</taxon>
        <taxon>Agaricomycetidae</taxon>
        <taxon>Agaricales</taxon>
        <taxon>Agaricineae</taxon>
        <taxon>Psathyrellaceae</taxon>
        <taxon>Coprinopsis</taxon>
    </lineage>
</organism>
<evidence type="ECO:0000313" key="4">
    <source>
        <dbReference type="Proteomes" id="UP000001861"/>
    </source>
</evidence>
<dbReference type="VEuPathDB" id="FungiDB:CC1G_11832"/>
<dbReference type="OMA" id="VLFWHHL"/>
<dbReference type="Pfam" id="PF14976">
    <property type="entry name" value="YPEH2ZP"/>
    <property type="match status" value="1"/>
</dbReference>
<feature type="compositionally biased region" description="Basic and acidic residues" evidence="2">
    <location>
        <begin position="253"/>
        <end position="264"/>
    </location>
</feature>
<comment type="caution">
    <text evidence="3">The sequence shown here is derived from an EMBL/GenBank/DDBJ whole genome shotgun (WGS) entry which is preliminary data.</text>
</comment>
<dbReference type="eggNOG" id="ENOG502S1HA">
    <property type="taxonomic scope" value="Eukaryota"/>
</dbReference>
<dbReference type="InParanoid" id="A8N5T4"/>
<name>A8N5T4_COPC7</name>
<reference evidence="3 4" key="1">
    <citation type="journal article" date="2010" name="Proc. Natl. Acad. Sci. U.S.A.">
        <title>Insights into evolution of multicellular fungi from the assembled chromosomes of the mushroom Coprinopsis cinerea (Coprinus cinereus).</title>
        <authorList>
            <person name="Stajich J.E."/>
            <person name="Wilke S.K."/>
            <person name="Ahren D."/>
            <person name="Au C.H."/>
            <person name="Birren B.W."/>
            <person name="Borodovsky M."/>
            <person name="Burns C."/>
            <person name="Canback B."/>
            <person name="Casselton L.A."/>
            <person name="Cheng C.K."/>
            <person name="Deng J."/>
            <person name="Dietrich F.S."/>
            <person name="Fargo D.C."/>
            <person name="Farman M.L."/>
            <person name="Gathman A.C."/>
            <person name="Goldberg J."/>
            <person name="Guigo R."/>
            <person name="Hoegger P.J."/>
            <person name="Hooker J.B."/>
            <person name="Huggins A."/>
            <person name="James T.Y."/>
            <person name="Kamada T."/>
            <person name="Kilaru S."/>
            <person name="Kodira C."/>
            <person name="Kues U."/>
            <person name="Kupfer D."/>
            <person name="Kwan H.S."/>
            <person name="Lomsadze A."/>
            <person name="Li W."/>
            <person name="Lilly W.W."/>
            <person name="Ma L.J."/>
            <person name="Mackey A.J."/>
            <person name="Manning G."/>
            <person name="Martin F."/>
            <person name="Muraguchi H."/>
            <person name="Natvig D.O."/>
            <person name="Palmerini H."/>
            <person name="Ramesh M.A."/>
            <person name="Rehmeyer C.J."/>
            <person name="Roe B.A."/>
            <person name="Shenoy N."/>
            <person name="Stanke M."/>
            <person name="Ter-Hovhannisyan V."/>
            <person name="Tunlid A."/>
            <person name="Velagapudi R."/>
            <person name="Vision T.J."/>
            <person name="Zeng Q."/>
            <person name="Zolan M.E."/>
            <person name="Pukkila P.J."/>
        </authorList>
    </citation>
    <scope>NUCLEOTIDE SEQUENCE [LARGE SCALE GENOMIC DNA]</scope>
    <source>
        <strain evidence="4">Okayama-7 / 130 / ATCC MYA-4618 / FGSC 9003</strain>
    </source>
</reference>
<proteinExistence type="inferred from homology"/>
<dbReference type="KEGG" id="cci:CC1G_11832"/>
<dbReference type="GeneID" id="6006668"/>
<evidence type="ECO:0000313" key="3">
    <source>
        <dbReference type="EMBL" id="EAU91600.2"/>
    </source>
</evidence>
<comment type="similarity">
    <text evidence="1">Belongs to the FAM72 family.</text>
</comment>
<dbReference type="EMBL" id="AACS02000003">
    <property type="protein sequence ID" value="EAU91600.2"/>
    <property type="molecule type" value="Genomic_DNA"/>
</dbReference>
<accession>A8N5T4</accession>
<dbReference type="GO" id="GO:0005829">
    <property type="term" value="C:cytosol"/>
    <property type="evidence" value="ECO:0007669"/>
    <property type="project" value="TreeGrafter"/>
</dbReference>
<keyword evidence="4" id="KW-1185">Reference proteome</keyword>
<sequence>MKAVLLLRPNVSLYSTDAHPANCSPYSLDTSDDESNSERRRRRTSNPTRTCECLTQTLCCHGCGNSVGYMIVVPCTRCTSSVTTSNRSTNGHRFVFHSSEIVAIERRYIPGEKGVSGYETPDVPLRSFPPLRTFEHASPAFYSPSQEPPYNLPPLHQHPNPAYHRRHPHLRDHFSARSHPPPSSDDGPYDQDHTSTSHPEAPVPPEHKEHPAARRLKAGECVFWHHLTRGGEILGVYDDERARRPWSPDSPDSETRWLEMQFDR</sequence>
<gene>
    <name evidence="3" type="ORF">CC1G_11832</name>
</gene>
<dbReference type="OrthoDB" id="2526683at2759"/>
<dbReference type="PANTHER" id="PTHR31841">
    <property type="entry name" value="PROTEIN FAM72A-RELATED"/>
    <property type="match status" value="1"/>
</dbReference>
<evidence type="ECO:0000256" key="2">
    <source>
        <dbReference type="SAM" id="MobiDB-lite"/>
    </source>
</evidence>